<sequence>MYMTPAKAGSWERVGSKKQTEERRKQPQEDTAAQARAKAAAKANAIGGWTGNSVFEEFDRTFALQAAAKEKERKQEAAAAAATAGAAGAPLYKGGFAHLSVEEPRPDPAAAAAAAAAAAKPTAAAAKKAAAAKPKPPKKPRVGVASVAASIDVGGVLEAIAGLQQRYANSEASQVEVLADTLGKMFKEAQLDLPKALATKPLAQCVDIPLADLPAPLANALASFCSSVSEAALAEVAVALMAALTEGLPMEAGAPPSGQPAPQRQSAGLLVMLATMLRTRPGALVLASPQLLAMGRTLTAPGRLPLLLWTLSQAAASEPAAAVAAWVRVLLPQALGAPLLGRGGGAAAAAVPRLDAASAEVAVAYLEDLLKAAGASADVALGGGALEPAVPGGAVEALSRAAAGEGEGAGGADAGAGGKGSGKGAGLGAGALSARLHAPLVAMAGRSRADAKQTAEWLLLALESAGLSNAPPETPDALTDRAAAAVAAVLASPSGEAAFGAWENKHKGQLRGSSRVLCTLARRPELLRPVLANRGRSDSLRRLLAALPARHRSALAMGKGWQAAAARASDGAVSTLQRRAAGGWGAAFGGGGGGKGGGKARAGGGGGGLLVGAVGAAAAAAGVLAVVATHRREVCGLLAHYAGRDAAEALDASLAPVDAALAPARAAAAPHVAALLAAAAPHVEAARAAAAPRVEAAAAALAPHLQALQQRAAPLVEQAAEAWARLAAQAQEIYAKAAQS</sequence>
<keyword evidence="8" id="KW-0472">Membrane</keyword>
<keyword evidence="6" id="KW-0256">Endoplasmic reticulum</keyword>
<evidence type="ECO:0000256" key="5">
    <source>
        <dbReference type="ARBA" id="ARBA00022703"/>
    </source>
</evidence>
<evidence type="ECO:0000256" key="1">
    <source>
        <dbReference type="ARBA" id="ARBA00004477"/>
    </source>
</evidence>
<organism evidence="12 13">
    <name type="scientific">Raphidocelis subcapitata</name>
    <dbReference type="NCBI Taxonomy" id="307507"/>
    <lineage>
        <taxon>Eukaryota</taxon>
        <taxon>Viridiplantae</taxon>
        <taxon>Chlorophyta</taxon>
        <taxon>core chlorophytes</taxon>
        <taxon>Chlorophyceae</taxon>
        <taxon>CS clade</taxon>
        <taxon>Sphaeropleales</taxon>
        <taxon>Selenastraceae</taxon>
        <taxon>Raphidocelis</taxon>
    </lineage>
</organism>
<keyword evidence="4" id="KW-0812">Transmembrane</keyword>
<evidence type="ECO:0000313" key="13">
    <source>
        <dbReference type="Proteomes" id="UP000247498"/>
    </source>
</evidence>
<feature type="region of interest" description="Disordered" evidence="11">
    <location>
        <begin position="1"/>
        <end position="38"/>
    </location>
</feature>
<evidence type="ECO:0000256" key="4">
    <source>
        <dbReference type="ARBA" id="ARBA00022692"/>
    </source>
</evidence>
<keyword evidence="5" id="KW-0053">Apoptosis</keyword>
<feature type="compositionally biased region" description="Basic and acidic residues" evidence="11">
    <location>
        <begin position="14"/>
        <end position="28"/>
    </location>
</feature>
<evidence type="ECO:0000313" key="12">
    <source>
        <dbReference type="EMBL" id="GBF96506.1"/>
    </source>
</evidence>
<name>A0A2V0P9I9_9CHLO</name>
<evidence type="ECO:0000256" key="10">
    <source>
        <dbReference type="ARBA" id="ARBA00024938"/>
    </source>
</evidence>
<dbReference type="GO" id="GO:0005789">
    <property type="term" value="C:endoplasmic reticulum membrane"/>
    <property type="evidence" value="ECO:0007669"/>
    <property type="project" value="UniProtKB-SubCell"/>
</dbReference>
<comment type="function">
    <text evidence="10">Critical mediator, in cooperation with CASP4, of endoplasmic reticulum-stress induced apoptosis. Required or the activation of CASP4 following endoplasmic reticulum stress.</text>
</comment>
<dbReference type="AlphaFoldDB" id="A0A2V0P9I9"/>
<dbReference type="Proteomes" id="UP000247498">
    <property type="component" value="Unassembled WGS sequence"/>
</dbReference>
<reference evidence="12 13" key="1">
    <citation type="journal article" date="2018" name="Sci. Rep.">
        <title>Raphidocelis subcapitata (=Pseudokirchneriella subcapitata) provides an insight into genome evolution and environmental adaptations in the Sphaeropleales.</title>
        <authorList>
            <person name="Suzuki S."/>
            <person name="Yamaguchi H."/>
            <person name="Nakajima N."/>
            <person name="Kawachi M."/>
        </authorList>
    </citation>
    <scope>NUCLEOTIDE SEQUENCE [LARGE SCALE GENOMIC DNA]</scope>
    <source>
        <strain evidence="12 13">NIES-35</strain>
    </source>
</reference>
<proteinExistence type="inferred from homology"/>
<evidence type="ECO:0000256" key="6">
    <source>
        <dbReference type="ARBA" id="ARBA00022824"/>
    </source>
</evidence>
<comment type="subunit">
    <text evidence="3">Constitutively interacts with CASP4; required for the localization of procaspase 4 to the ER.</text>
</comment>
<evidence type="ECO:0000256" key="8">
    <source>
        <dbReference type="ARBA" id="ARBA00023136"/>
    </source>
</evidence>
<dbReference type="PANTHER" id="PTHR13448:SF0">
    <property type="entry name" value="TRANSMEMBRANE PROTEIN 214"/>
    <property type="match status" value="1"/>
</dbReference>
<evidence type="ECO:0000256" key="9">
    <source>
        <dbReference type="ARBA" id="ARBA00023180"/>
    </source>
</evidence>
<dbReference type="SUPFAM" id="SSF58113">
    <property type="entry name" value="Apolipoprotein A-I"/>
    <property type="match status" value="1"/>
</dbReference>
<comment type="subcellular location">
    <subcellularLocation>
        <location evidence="1">Endoplasmic reticulum membrane</location>
        <topology evidence="1">Multi-pass membrane protein</topology>
    </subcellularLocation>
</comment>
<keyword evidence="7" id="KW-1133">Transmembrane helix</keyword>
<comment type="similarity">
    <text evidence="2">Belongs to the TMEM214 family.</text>
</comment>
<dbReference type="PANTHER" id="PTHR13448">
    <property type="entry name" value="TRANSMEMBRANE PROTEIN 214"/>
    <property type="match status" value="1"/>
</dbReference>
<evidence type="ECO:0000256" key="2">
    <source>
        <dbReference type="ARBA" id="ARBA00007984"/>
    </source>
</evidence>
<evidence type="ECO:0000256" key="11">
    <source>
        <dbReference type="SAM" id="MobiDB-lite"/>
    </source>
</evidence>
<evidence type="ECO:0000256" key="3">
    <source>
        <dbReference type="ARBA" id="ARBA00011720"/>
    </source>
</evidence>
<evidence type="ECO:0000256" key="7">
    <source>
        <dbReference type="ARBA" id="ARBA00022989"/>
    </source>
</evidence>
<keyword evidence="13" id="KW-1185">Reference proteome</keyword>
<comment type="caution">
    <text evidence="12">The sequence shown here is derived from an EMBL/GenBank/DDBJ whole genome shotgun (WGS) entry which is preliminary data.</text>
</comment>
<dbReference type="Gene3D" id="1.20.120.20">
    <property type="entry name" value="Apolipoprotein"/>
    <property type="match status" value="1"/>
</dbReference>
<dbReference type="InterPro" id="IPR019308">
    <property type="entry name" value="TMEM214"/>
</dbReference>
<dbReference type="OrthoDB" id="568373at2759"/>
<gene>
    <name evidence="12" type="ORF">Rsub_09848</name>
</gene>
<keyword evidence="9" id="KW-0325">Glycoprotein</keyword>
<dbReference type="InParanoid" id="A0A2V0P9I9"/>
<dbReference type="GO" id="GO:0005794">
    <property type="term" value="C:Golgi apparatus"/>
    <property type="evidence" value="ECO:0007669"/>
    <property type="project" value="TreeGrafter"/>
</dbReference>
<accession>A0A2V0P9I9</accession>
<dbReference type="STRING" id="307507.A0A2V0P9I9"/>
<protein>
    <submittedName>
        <fullName evidence="12">Uncharacterized protein</fullName>
    </submittedName>
</protein>
<dbReference type="EMBL" id="BDRX01000081">
    <property type="protein sequence ID" value="GBF96506.1"/>
    <property type="molecule type" value="Genomic_DNA"/>
</dbReference>